<gene>
    <name evidence="1" type="ORF">METZ01_LOCUS220710</name>
</gene>
<evidence type="ECO:0008006" key="2">
    <source>
        <dbReference type="Google" id="ProtNLM"/>
    </source>
</evidence>
<name>A0A382FXP6_9ZZZZ</name>
<accession>A0A382FXP6</accession>
<reference evidence="1" key="1">
    <citation type="submission" date="2018-05" db="EMBL/GenBank/DDBJ databases">
        <authorList>
            <person name="Lanie J.A."/>
            <person name="Ng W.-L."/>
            <person name="Kazmierczak K.M."/>
            <person name="Andrzejewski T.M."/>
            <person name="Davidsen T.M."/>
            <person name="Wayne K.J."/>
            <person name="Tettelin H."/>
            <person name="Glass J.I."/>
            <person name="Rusch D."/>
            <person name="Podicherti R."/>
            <person name="Tsui H.-C.T."/>
            <person name="Winkler M.E."/>
        </authorList>
    </citation>
    <scope>NUCLEOTIDE SEQUENCE</scope>
</reference>
<evidence type="ECO:0000313" key="1">
    <source>
        <dbReference type="EMBL" id="SVB67856.1"/>
    </source>
</evidence>
<dbReference type="EMBL" id="UINC01052478">
    <property type="protein sequence ID" value="SVB67856.1"/>
    <property type="molecule type" value="Genomic_DNA"/>
</dbReference>
<dbReference type="PANTHER" id="PTHR38659:SF1">
    <property type="entry name" value="METAL DEPENDENT PHOSPHOHYDROLASE"/>
    <property type="match status" value="1"/>
</dbReference>
<dbReference type="Gene3D" id="1.10.3210.10">
    <property type="entry name" value="Hypothetical protein af1432"/>
    <property type="match status" value="1"/>
</dbReference>
<proteinExistence type="predicted"/>
<protein>
    <recommendedName>
        <fullName evidence="2">HD domain-containing protein</fullName>
    </recommendedName>
</protein>
<feature type="non-terminal residue" evidence="1">
    <location>
        <position position="71"/>
    </location>
</feature>
<dbReference type="PANTHER" id="PTHR38659">
    <property type="entry name" value="METAL-DEPENDENT PHOSPHOHYDROLASE"/>
    <property type="match status" value="1"/>
</dbReference>
<dbReference type="AlphaFoldDB" id="A0A382FXP6"/>
<organism evidence="1">
    <name type="scientific">marine metagenome</name>
    <dbReference type="NCBI Taxonomy" id="408172"/>
    <lineage>
        <taxon>unclassified sequences</taxon>
        <taxon>metagenomes</taxon>
        <taxon>ecological metagenomes</taxon>
    </lineage>
</organism>
<dbReference type="SUPFAM" id="SSF109604">
    <property type="entry name" value="HD-domain/PDEase-like"/>
    <property type="match status" value="1"/>
</dbReference>
<sequence length="71" mass="8328">MLTPEEALELMHEFTESDALRKHMYSVEIAMRAYARKSEEDEAAWATVGLLHDYDYERFPNDARLATEQHP</sequence>